<name>A0A5N6UGF0_ASPTM</name>
<gene>
    <name evidence="5" type="ORF">BDV40DRAFT_305051</name>
</gene>
<keyword evidence="6" id="KW-1185">Reference proteome</keyword>
<comment type="pathway">
    <text evidence="1">Secondary metabolite biosynthesis.</text>
</comment>
<feature type="binding site" evidence="4">
    <location>
        <position position="217"/>
    </location>
    <ligand>
        <name>dimethylallyl diphosphate</name>
        <dbReference type="ChEBI" id="CHEBI:57623"/>
    </ligand>
</feature>
<feature type="binding site" evidence="4">
    <location>
        <position position="282"/>
    </location>
    <ligand>
        <name>dimethylallyl diphosphate</name>
        <dbReference type="ChEBI" id="CHEBI:57623"/>
    </ligand>
</feature>
<dbReference type="InterPro" id="IPR017795">
    <property type="entry name" value="ABBA_NscD-like"/>
</dbReference>
<dbReference type="GO" id="GO:0004659">
    <property type="term" value="F:prenyltransferase activity"/>
    <property type="evidence" value="ECO:0007669"/>
    <property type="project" value="TreeGrafter"/>
</dbReference>
<organism evidence="5 6">
    <name type="scientific">Aspergillus tamarii</name>
    <dbReference type="NCBI Taxonomy" id="41984"/>
    <lineage>
        <taxon>Eukaryota</taxon>
        <taxon>Fungi</taxon>
        <taxon>Dikarya</taxon>
        <taxon>Ascomycota</taxon>
        <taxon>Pezizomycotina</taxon>
        <taxon>Eurotiomycetes</taxon>
        <taxon>Eurotiomycetidae</taxon>
        <taxon>Eurotiales</taxon>
        <taxon>Aspergillaceae</taxon>
        <taxon>Aspergillus</taxon>
        <taxon>Aspergillus subgen. Circumdati</taxon>
    </lineage>
</organism>
<evidence type="ECO:0000256" key="3">
    <source>
        <dbReference type="ARBA" id="ARBA00022679"/>
    </source>
</evidence>
<feature type="binding site" evidence="4">
    <location>
        <position position="284"/>
    </location>
    <ligand>
        <name>dimethylallyl diphosphate</name>
        <dbReference type="ChEBI" id="CHEBI:57623"/>
    </ligand>
</feature>
<evidence type="ECO:0000313" key="5">
    <source>
        <dbReference type="EMBL" id="KAE8157563.1"/>
    </source>
</evidence>
<keyword evidence="3 5" id="KW-0808">Transferase</keyword>
<comment type="similarity">
    <text evidence="2">Belongs to the tryptophan dimethylallyltransferase family.</text>
</comment>
<reference evidence="5 6" key="1">
    <citation type="submission" date="2019-04" db="EMBL/GenBank/DDBJ databases">
        <title>Friends and foes A comparative genomics study of 23 Aspergillus species from section Flavi.</title>
        <authorList>
            <consortium name="DOE Joint Genome Institute"/>
            <person name="Kjaerbolling I."/>
            <person name="Vesth T."/>
            <person name="Frisvad J.C."/>
            <person name="Nybo J.L."/>
            <person name="Theobald S."/>
            <person name="Kildgaard S."/>
            <person name="Isbrandt T."/>
            <person name="Kuo A."/>
            <person name="Sato A."/>
            <person name="Lyhne E.K."/>
            <person name="Kogle M.E."/>
            <person name="Wiebenga A."/>
            <person name="Kun R.S."/>
            <person name="Lubbers R.J."/>
            <person name="Makela M.R."/>
            <person name="Barry K."/>
            <person name="Chovatia M."/>
            <person name="Clum A."/>
            <person name="Daum C."/>
            <person name="Haridas S."/>
            <person name="He G."/>
            <person name="LaButti K."/>
            <person name="Lipzen A."/>
            <person name="Mondo S."/>
            <person name="Riley R."/>
            <person name="Salamov A."/>
            <person name="Simmons B.A."/>
            <person name="Magnuson J.K."/>
            <person name="Henrissat B."/>
            <person name="Mortensen U.H."/>
            <person name="Larsen T.O."/>
            <person name="Devries R.P."/>
            <person name="Grigoriev I.V."/>
            <person name="Machida M."/>
            <person name="Baker S.E."/>
            <person name="Andersen M.R."/>
        </authorList>
    </citation>
    <scope>NUCLEOTIDE SEQUENCE [LARGE SCALE GENOMIC DNA]</scope>
    <source>
        <strain evidence="5 6">CBS 117626</strain>
    </source>
</reference>
<protein>
    <submittedName>
        <fullName evidence="5">Tryptophan dimethylallyltransferase-domain-containing protein</fullName>
    </submittedName>
</protein>
<proteinExistence type="inferred from homology"/>
<dbReference type="SFLD" id="SFLDS00036">
    <property type="entry name" value="Aromatic_Prenyltransferase"/>
    <property type="match status" value="1"/>
</dbReference>
<dbReference type="PIRSF" id="PIRSF000509">
    <property type="entry name" value="Trp_DMAT"/>
    <property type="match status" value="1"/>
</dbReference>
<dbReference type="InterPro" id="IPR033964">
    <property type="entry name" value="ABBA"/>
</dbReference>
<dbReference type="AlphaFoldDB" id="A0A5N6UGF0"/>
<feature type="binding site" evidence="4">
    <location>
        <position position="378"/>
    </location>
    <ligand>
        <name>dimethylallyl diphosphate</name>
        <dbReference type="ChEBI" id="CHEBI:57623"/>
    </ligand>
</feature>
<sequence length="465" mass="52850">MATPDYLNITSLASCCQNHCFRGRTYYSKKLASSLVFKTLSQWEPSRGLDHEYWWQTTGRRLAVMLKEAGYSVNRQYEVLLFHYHWIVPNLGPRPHADGSLTWYAPMTFDGTPVYYCWKWNVAGGAPEVRITTDIFGQYTATPLDPVNTLAPQELLLRISRIDRTVDTTVIRGLVSAYYRHDMTKHAEDLKEGQNLPSAAVLCFEFGQEGKLAVKSYLAPLNNHQKDHASRDTFETPVRALYPKNRALDVVSEFLESNGVGKRMVPILMAPDVVPAADARIKYYFYCPCTSFDSIRDVMTLGGRTTGIDDQLHKLKLLIQVISPLPEDFPDDQEIPVVKDLSSYPPHQRKARDSLYRPGYLYYFDIAPGSDLPDIKLYCSTRTYKADDLTIGKGITSWMVAQGQGDYVENYLRVLEGVASPKRLAEYNTLHAYVSFMIKKNGDMDVTSYLMPDRDDCHDPCSFCV</sequence>
<accession>A0A5N6UGF0</accession>
<feature type="binding site" evidence="4">
    <location>
        <position position="130"/>
    </location>
    <ligand>
        <name>dimethylallyl diphosphate</name>
        <dbReference type="ChEBI" id="CHEBI:57623"/>
    </ligand>
</feature>
<evidence type="ECO:0000256" key="4">
    <source>
        <dbReference type="PIRSR" id="PIRSR000509-1"/>
    </source>
</evidence>
<dbReference type="NCBIfam" id="TIGR03429">
    <property type="entry name" value="arom_pren_DMATS"/>
    <property type="match status" value="1"/>
</dbReference>
<feature type="binding site" evidence="4">
    <location>
        <position position="215"/>
    </location>
    <ligand>
        <name>dimethylallyl diphosphate</name>
        <dbReference type="ChEBI" id="CHEBI:57623"/>
    </ligand>
</feature>
<dbReference type="PANTHER" id="PTHR40627">
    <property type="entry name" value="INDOLE PRENYLTRANSFERASE TDIB-RELATED"/>
    <property type="match status" value="1"/>
</dbReference>
<dbReference type="OrthoDB" id="3354387at2759"/>
<dbReference type="InterPro" id="IPR012148">
    <property type="entry name" value="ABBA_DMATS-like"/>
</dbReference>
<dbReference type="Pfam" id="PF11991">
    <property type="entry name" value="Trp_DMAT"/>
    <property type="match status" value="1"/>
</dbReference>
<dbReference type="Proteomes" id="UP000326950">
    <property type="component" value="Unassembled WGS sequence"/>
</dbReference>
<feature type="binding site" evidence="4">
    <location>
        <position position="280"/>
    </location>
    <ligand>
        <name>dimethylallyl diphosphate</name>
        <dbReference type="ChEBI" id="CHEBI:57623"/>
    </ligand>
</feature>
<dbReference type="GO" id="GO:0009820">
    <property type="term" value="P:alkaloid metabolic process"/>
    <property type="evidence" value="ECO:0007669"/>
    <property type="project" value="InterPro"/>
</dbReference>
<dbReference type="EMBL" id="ML738720">
    <property type="protein sequence ID" value="KAE8157563.1"/>
    <property type="molecule type" value="Genomic_DNA"/>
</dbReference>
<evidence type="ECO:0000313" key="6">
    <source>
        <dbReference type="Proteomes" id="UP000326950"/>
    </source>
</evidence>
<evidence type="ECO:0000256" key="1">
    <source>
        <dbReference type="ARBA" id="ARBA00005179"/>
    </source>
</evidence>
<evidence type="ECO:0000256" key="2">
    <source>
        <dbReference type="ARBA" id="ARBA00010209"/>
    </source>
</evidence>
<dbReference type="CDD" id="cd13929">
    <property type="entry name" value="PT-DMATS_CymD"/>
    <property type="match status" value="1"/>
</dbReference>
<dbReference type="PANTHER" id="PTHR40627:SF4">
    <property type="entry name" value="PRENYLTRANSFERASE ASQH1-RELATED"/>
    <property type="match status" value="1"/>
</dbReference>